<dbReference type="PATRIC" id="fig|1348657.5.peg.3793"/>
<keyword evidence="2" id="KW-1185">Reference proteome</keyword>
<dbReference type="Proteomes" id="UP000015455">
    <property type="component" value="Unassembled WGS sequence"/>
</dbReference>
<protein>
    <recommendedName>
        <fullName evidence="3">Dicarboxylate transport domain-containing protein</fullName>
    </recommendedName>
</protein>
<organism evidence="1 2">
    <name type="scientific">Thauera terpenica 58Eu</name>
    <dbReference type="NCBI Taxonomy" id="1348657"/>
    <lineage>
        <taxon>Bacteria</taxon>
        <taxon>Pseudomonadati</taxon>
        <taxon>Pseudomonadota</taxon>
        <taxon>Betaproteobacteria</taxon>
        <taxon>Rhodocyclales</taxon>
        <taxon>Zoogloeaceae</taxon>
        <taxon>Thauera</taxon>
    </lineage>
</organism>
<dbReference type="AlphaFoldDB" id="S9ZJV8"/>
<comment type="caution">
    <text evidence="1">The sequence shown here is derived from an EMBL/GenBank/DDBJ whole genome shotgun (WGS) entry which is preliminary data.</text>
</comment>
<evidence type="ECO:0000313" key="2">
    <source>
        <dbReference type="Proteomes" id="UP000015455"/>
    </source>
</evidence>
<dbReference type="PROSITE" id="PS51318">
    <property type="entry name" value="TAT"/>
    <property type="match status" value="1"/>
</dbReference>
<dbReference type="eggNOG" id="COG2911">
    <property type="taxonomic scope" value="Bacteria"/>
</dbReference>
<evidence type="ECO:0000313" key="1">
    <source>
        <dbReference type="EMBL" id="EPZ13772.1"/>
    </source>
</evidence>
<dbReference type="STRING" id="1348657.M622_08730"/>
<evidence type="ECO:0008006" key="3">
    <source>
        <dbReference type="Google" id="ProtNLM"/>
    </source>
</evidence>
<gene>
    <name evidence="1" type="ORF">M622_08730</name>
</gene>
<dbReference type="EMBL" id="ATJV01000125">
    <property type="protein sequence ID" value="EPZ13772.1"/>
    <property type="molecule type" value="Genomic_DNA"/>
</dbReference>
<proteinExistence type="predicted"/>
<dbReference type="InterPro" id="IPR006311">
    <property type="entry name" value="TAT_signal"/>
</dbReference>
<reference evidence="1 2" key="1">
    <citation type="submission" date="2013-06" db="EMBL/GenBank/DDBJ databases">
        <title>Draft genome sequence of Thauera terpenica.</title>
        <authorList>
            <person name="Liu B."/>
            <person name="Frostegard A.H."/>
            <person name="Shapleigh J.P."/>
        </authorList>
    </citation>
    <scope>NUCLEOTIDE SEQUENCE [LARGE SCALE GENOMIC DNA]</scope>
    <source>
        <strain evidence="1 2">58Eu</strain>
    </source>
</reference>
<name>S9ZJV8_9RHOO</name>
<accession>S9ZJV8</accession>
<dbReference type="OrthoDB" id="6191549at2"/>
<sequence>MCSQPESFWRRETLGRALAFALLALIALFAPRAHAVEGLRLAIGDISHPALSANDIQLEFSAARSTLEVHIARLRLGDRSWRELHLSCPQASLSAQGVHCSGAQLGVHGRRLPLVLDFHADPAASRVAVELRLSSGAQVRLSLDDEGRFEAVLARLGLEDLSVLASLLSPPGAGELLRYLTRGQVNARLVWEPEGAGRARDSLTLTARFSELAFGTDDGLRAGEGLGLAVELAAHPTPAGWGWQAQVAWEQGEAYLHPLYLQAGPVLDAAGVFHAEQIEIHKATLALEGVAQLAFTARIGRADLSLDDLALSLSGGDLAILGPRWITPLLAPALVERLHFGGQIGAGLEIEDGRVQAFNVVFDAAELSLAAADGGRGFGFGPLTGHLPWLAGSSSRARLQVQGGYWEALALGAFDVNAMLQGQQASFETMRIPLLDGMLVLDEVELGRESEGWLGRASVAVEPVSMRLLTQALGLPSMAGLLSASLPGVRVSPAEITFDGALVMSVFDGYVQATQLHVREPFGVASHVRADLEARHLDLAQLTETFSFGSITGFVDADVRGLELVRWRPTSFDARLVSSAGDYRRRISQRAVQNISALGGAGAMAVLQRGLLGLFDTFGYRELGFQCVLAGGVCLMRGIDGSERADGSFQIVRGGGIPALDVIGYNRRVDWDELVGRIQRVIDDNVTPELH</sequence>